<dbReference type="EMBL" id="CP020465">
    <property type="protein sequence ID" value="ASP46640.1"/>
    <property type="molecule type" value="Genomic_DNA"/>
</dbReference>
<accession>A0A222G4C0</accession>
<dbReference type="Pfam" id="PF14307">
    <property type="entry name" value="Glyco_tran_WbsX"/>
    <property type="match status" value="1"/>
</dbReference>
<dbReference type="OrthoDB" id="433681at2"/>
<dbReference type="InterPro" id="IPR032719">
    <property type="entry name" value="WbsX"/>
</dbReference>
<gene>
    <name evidence="1" type="ORF">B5D82_01900</name>
</gene>
<dbReference type="Proteomes" id="UP000202259">
    <property type="component" value="Chromosome"/>
</dbReference>
<organism evidence="1 2">
    <name type="scientific">Cognaticolwellia beringensis</name>
    <dbReference type="NCBI Taxonomy" id="1967665"/>
    <lineage>
        <taxon>Bacteria</taxon>
        <taxon>Pseudomonadati</taxon>
        <taxon>Pseudomonadota</taxon>
        <taxon>Gammaproteobacteria</taxon>
        <taxon>Alteromonadales</taxon>
        <taxon>Colwelliaceae</taxon>
        <taxon>Cognaticolwellia</taxon>
    </lineage>
</organism>
<dbReference type="PANTHER" id="PTHR41244">
    <property type="entry name" value="RHAMNAN SYNTHESIS F"/>
    <property type="match status" value="1"/>
</dbReference>
<dbReference type="PANTHER" id="PTHR41244:SF1">
    <property type="entry name" value="GLYCOSYLTRANSFERASE"/>
    <property type="match status" value="1"/>
</dbReference>
<dbReference type="KEGG" id="cber:B5D82_01900"/>
<proteinExistence type="predicted"/>
<sequence>MKYIAFYLPQFHEEPLNEAIWGKKFTDWTTSQNSKPLYIGHSQPKVPAFEQYDLDDKSQTIREQVIKAKEIGIDAFSFYFYSFDERTTALRKPVKDFLHSDIDFPFILTWANHSWTKAWVGDHKTVIAEQKFDNDQVDVFIKDSLEYLLDSRYETIDGRPVICILNIENLDVSYLKKTLGQEINKVKGVYIEPYIVTTYSEKNNVTGVDLFIGWPPGDVGLLGMQKLPKIKRVLRGTLSSIESSFVFKHLNRGCERLLLRKQQSLATNNTDNNIFFSQTILTGWDNSPRYSYKAYEVMPCKEDHYIKHVSDIMISNKGRNVPFTFIKAWNEWAEGNVMEKSLNGVDYGELIRKCISDD</sequence>
<dbReference type="AlphaFoldDB" id="A0A222G4C0"/>
<evidence type="ECO:0000313" key="2">
    <source>
        <dbReference type="Proteomes" id="UP000202259"/>
    </source>
</evidence>
<reference evidence="1 2" key="1">
    <citation type="submission" date="2017-08" db="EMBL/GenBank/DDBJ databases">
        <title>Complete genome of Colwellia sp. NB097-1, a psychrophile bacterium ioslated from Bering Sea.</title>
        <authorList>
            <person name="Chen X."/>
        </authorList>
    </citation>
    <scope>NUCLEOTIDE SEQUENCE [LARGE SCALE GENOMIC DNA]</scope>
    <source>
        <strain evidence="1 2">NB097-1</strain>
    </source>
</reference>
<dbReference type="RefSeq" id="WP_081148773.1">
    <property type="nucleotide sequence ID" value="NZ_CP020465.1"/>
</dbReference>
<name>A0A222G4C0_9GAMM</name>
<dbReference type="Gene3D" id="3.20.20.80">
    <property type="entry name" value="Glycosidases"/>
    <property type="match status" value="1"/>
</dbReference>
<keyword evidence="2" id="KW-1185">Reference proteome</keyword>
<evidence type="ECO:0000313" key="1">
    <source>
        <dbReference type="EMBL" id="ASP46640.1"/>
    </source>
</evidence>
<protein>
    <submittedName>
        <fullName evidence="1">Uncharacterized protein</fullName>
    </submittedName>
</protein>